<sequence>MRNTHAAEIIDRHRGVRDKPEQPYIRAGIVALLSAVVMVVLAVLEKRAYGSWGFADEPPAFDAASLAKSALALLLSALFILPFLRSPPARALLAMGVAEKGLAWASLALAVAFLAVFLASPELFSALAREDHSVEWGSALALFLGCGLLLWSAVRFIAGRRNSGGYSASLCGLGALLLAACLFVVGMEEISWMQRVFDIHTPEALIGTNMQEELNFHNLFTNGSELLYYGGSFVFLMLLPFLKEMAPVPAVLRAVGPLIPGRAVLAVSAPIATFNFDMWHLLPIQMVLILSLVIVVQAARTAPNRGEATLFSAIAAMLALSQLLLIAFGDHLVRLWDPTEYKELFIGLGFACYGGQVAWHAARSSVPASRRLRA</sequence>
<dbReference type="EMBL" id="SNVJ01000001">
    <property type="protein sequence ID" value="MXP61775.1"/>
    <property type="molecule type" value="Genomic_DNA"/>
</dbReference>
<keyword evidence="3" id="KW-1185">Reference proteome</keyword>
<feature type="transmembrane region" description="Helical" evidence="1">
    <location>
        <begin position="166"/>
        <end position="187"/>
    </location>
</feature>
<feature type="transmembrane region" description="Helical" evidence="1">
    <location>
        <begin position="226"/>
        <end position="242"/>
    </location>
</feature>
<feature type="transmembrane region" description="Helical" evidence="1">
    <location>
        <begin position="308"/>
        <end position="329"/>
    </location>
</feature>
<feature type="transmembrane region" description="Helical" evidence="1">
    <location>
        <begin position="136"/>
        <end position="154"/>
    </location>
</feature>
<comment type="caution">
    <text evidence="2">The sequence shown here is derived from an EMBL/GenBank/DDBJ whole genome shotgun (WGS) entry which is preliminary data.</text>
</comment>
<dbReference type="OrthoDB" id="7067875at2"/>
<feature type="transmembrane region" description="Helical" evidence="1">
    <location>
        <begin position="344"/>
        <end position="362"/>
    </location>
</feature>
<proteinExistence type="predicted"/>
<evidence type="ECO:0000313" key="3">
    <source>
        <dbReference type="Proteomes" id="UP000460715"/>
    </source>
</evidence>
<reference evidence="2 3" key="1">
    <citation type="submission" date="2019-03" db="EMBL/GenBank/DDBJ databases">
        <title>Roseomonas sp. a novel Roseomonas species isolated from Sea whip Gorgonian.</title>
        <authorList>
            <person name="Li F."/>
            <person name="Pan X."/>
            <person name="Huang S."/>
            <person name="Li Z."/>
            <person name="Meng B."/>
        </authorList>
    </citation>
    <scope>NUCLEOTIDE SEQUENCE [LARGE SCALE GENOMIC DNA]</scope>
    <source>
        <strain evidence="2 3">M0104</strain>
    </source>
</reference>
<feature type="transmembrane region" description="Helical" evidence="1">
    <location>
        <begin position="254"/>
        <end position="272"/>
    </location>
</feature>
<keyword evidence="1" id="KW-0812">Transmembrane</keyword>
<dbReference type="RefSeq" id="WP_160934904.1">
    <property type="nucleotide sequence ID" value="NZ_SNVJ01000001.1"/>
</dbReference>
<keyword evidence="1" id="KW-0472">Membrane</keyword>
<feature type="transmembrane region" description="Helical" evidence="1">
    <location>
        <begin position="64"/>
        <end position="84"/>
    </location>
</feature>
<name>A0A845B559_9PROT</name>
<protein>
    <submittedName>
        <fullName evidence="2">Uncharacterized protein</fullName>
    </submittedName>
</protein>
<evidence type="ECO:0000313" key="2">
    <source>
        <dbReference type="EMBL" id="MXP61775.1"/>
    </source>
</evidence>
<feature type="transmembrane region" description="Helical" evidence="1">
    <location>
        <begin position="278"/>
        <end position="296"/>
    </location>
</feature>
<accession>A0A845B559</accession>
<dbReference type="Proteomes" id="UP000460715">
    <property type="component" value="Unassembled WGS sequence"/>
</dbReference>
<feature type="transmembrane region" description="Helical" evidence="1">
    <location>
        <begin position="104"/>
        <end position="124"/>
    </location>
</feature>
<evidence type="ECO:0000256" key="1">
    <source>
        <dbReference type="SAM" id="Phobius"/>
    </source>
</evidence>
<dbReference type="AlphaFoldDB" id="A0A845B559"/>
<feature type="transmembrane region" description="Helical" evidence="1">
    <location>
        <begin position="24"/>
        <end position="44"/>
    </location>
</feature>
<keyword evidence="1" id="KW-1133">Transmembrane helix</keyword>
<gene>
    <name evidence="2" type="ORF">E0493_00235</name>
</gene>
<organism evidence="2 3">
    <name type="scientific">Teichococcus coralli</name>
    <dbReference type="NCBI Taxonomy" id="2545983"/>
    <lineage>
        <taxon>Bacteria</taxon>
        <taxon>Pseudomonadati</taxon>
        <taxon>Pseudomonadota</taxon>
        <taxon>Alphaproteobacteria</taxon>
        <taxon>Acetobacterales</taxon>
        <taxon>Roseomonadaceae</taxon>
        <taxon>Roseomonas</taxon>
    </lineage>
</organism>